<evidence type="ECO:0000313" key="9">
    <source>
        <dbReference type="Proteomes" id="UP000185744"/>
    </source>
</evidence>
<proteinExistence type="inferred from homology"/>
<sequence>MVDFIKELEKCTECGKCKEICPITRVREEPVYSPRSKSQLLKKLKNNEKLTEKEYDSIYLCTRCGICDDYCPEDIPISDIIQKEREIIAKKGEEPKKTSHIVNNIFEKYNPGGYEVSERKNWVNEELEFSDNSKIGYMAGCWISYKHPEIAQNTIKILNKAGIKPQLIDQEKCCGLFVTDNGHVDEFEEYAKNYMGEIKSQGIEKLIVSCPSCYSQMKHEYAKQYEEPEFEVKLSVDFFNKLLKEERLTLKNDDLNLSIKDGCHGKDASEAPREILEETNNGSKELSEEIICCGAPAGVKPLYPDISDDIGMLSIEKADQVSDEMITYCPFCLYHFEDVVERKKEDAKPIVDLTNHLIRLIE</sequence>
<keyword evidence="4" id="KW-0560">Oxidoreductase</keyword>
<keyword evidence="2" id="KW-0004">4Fe-4S</keyword>
<dbReference type="AlphaFoldDB" id="A0A1Q6DVY1"/>
<dbReference type="InterPro" id="IPR009051">
    <property type="entry name" value="Helical_ferredxn"/>
</dbReference>
<dbReference type="Pfam" id="PF02754">
    <property type="entry name" value="CCG"/>
    <property type="match status" value="2"/>
</dbReference>
<comment type="caution">
    <text evidence="8">The sequence shown here is derived from an EMBL/GenBank/DDBJ whole genome shotgun (WGS) entry which is preliminary data.</text>
</comment>
<keyword evidence="3" id="KW-0479">Metal-binding</keyword>
<dbReference type="GO" id="GO:0016491">
    <property type="term" value="F:oxidoreductase activity"/>
    <property type="evidence" value="ECO:0007669"/>
    <property type="project" value="UniProtKB-KW"/>
</dbReference>
<comment type="similarity">
    <text evidence="1">Belongs to the HdrC family.</text>
</comment>
<dbReference type="PANTHER" id="PTHR43255">
    <property type="entry name" value="IRON-SULFUR-BINDING OXIDOREDUCTASE FADF-RELATED-RELATED"/>
    <property type="match status" value="1"/>
</dbReference>
<name>A0A1Q6DVY1_METT1</name>
<protein>
    <submittedName>
        <fullName evidence="8">Fe-S oxidoreductase subunit, GlpC family</fullName>
    </submittedName>
</protein>
<keyword evidence="9" id="KW-1185">Reference proteome</keyword>
<feature type="domain" description="4Fe-4S ferredoxin-type" evidence="7">
    <location>
        <begin position="51"/>
        <end position="81"/>
    </location>
</feature>
<reference evidence="8" key="1">
    <citation type="submission" date="2016-12" db="EMBL/GenBank/DDBJ databases">
        <title>Discovery of methanogenic haloarchaea.</title>
        <authorList>
            <person name="Sorokin D.Y."/>
            <person name="Makarova K.S."/>
            <person name="Abbas B."/>
            <person name="Ferrer M."/>
            <person name="Golyshin P.N."/>
        </authorList>
    </citation>
    <scope>NUCLEOTIDE SEQUENCE [LARGE SCALE GENOMIC DNA]</scope>
    <source>
        <strain evidence="8">HMET1</strain>
    </source>
</reference>
<dbReference type="STRING" id="1903181.BTN85_1036"/>
<evidence type="ECO:0000256" key="4">
    <source>
        <dbReference type="ARBA" id="ARBA00023002"/>
    </source>
</evidence>
<gene>
    <name evidence="8" type="ORF">BTN85_1036</name>
</gene>
<evidence type="ECO:0000259" key="7">
    <source>
        <dbReference type="PROSITE" id="PS51379"/>
    </source>
</evidence>
<keyword evidence="5" id="KW-0408">Iron</keyword>
<dbReference type="GO" id="GO:0005886">
    <property type="term" value="C:plasma membrane"/>
    <property type="evidence" value="ECO:0007669"/>
    <property type="project" value="TreeGrafter"/>
</dbReference>
<evidence type="ECO:0000256" key="5">
    <source>
        <dbReference type="ARBA" id="ARBA00023004"/>
    </source>
</evidence>
<dbReference type="Proteomes" id="UP000185744">
    <property type="component" value="Unassembled WGS sequence"/>
</dbReference>
<dbReference type="Pfam" id="PF13183">
    <property type="entry name" value="Fer4_8"/>
    <property type="match status" value="1"/>
</dbReference>
<keyword evidence="6" id="KW-0411">Iron-sulfur</keyword>
<accession>A0A1Q6DVY1</accession>
<evidence type="ECO:0000256" key="3">
    <source>
        <dbReference type="ARBA" id="ARBA00022723"/>
    </source>
</evidence>
<feature type="domain" description="4Fe-4S ferredoxin-type" evidence="7">
    <location>
        <begin position="1"/>
        <end position="31"/>
    </location>
</feature>
<dbReference type="GO" id="GO:0046872">
    <property type="term" value="F:metal ion binding"/>
    <property type="evidence" value="ECO:0007669"/>
    <property type="project" value="UniProtKB-KW"/>
</dbReference>
<dbReference type="InterPro" id="IPR051460">
    <property type="entry name" value="HdrC_iron-sulfur_subunit"/>
</dbReference>
<evidence type="ECO:0000256" key="1">
    <source>
        <dbReference type="ARBA" id="ARBA00007097"/>
    </source>
</evidence>
<dbReference type="SUPFAM" id="SSF46548">
    <property type="entry name" value="alpha-helical ferredoxin"/>
    <property type="match status" value="1"/>
</dbReference>
<organism evidence="8 9">
    <name type="scientific">Methanohalarchaeum thermophilum</name>
    <dbReference type="NCBI Taxonomy" id="1903181"/>
    <lineage>
        <taxon>Archaea</taxon>
        <taxon>Methanobacteriati</taxon>
        <taxon>Methanobacteriota</taxon>
        <taxon>Methanonatronarchaeia</taxon>
        <taxon>Methanonatronarchaeales</taxon>
        <taxon>Methanonatronarchaeaceae</taxon>
        <taxon>Candidatus Methanohalarchaeum</taxon>
    </lineage>
</organism>
<evidence type="ECO:0000313" key="8">
    <source>
        <dbReference type="EMBL" id="OKY78540.1"/>
    </source>
</evidence>
<dbReference type="InterPro" id="IPR017896">
    <property type="entry name" value="4Fe4S_Fe-S-bd"/>
</dbReference>
<dbReference type="InterPro" id="IPR004017">
    <property type="entry name" value="Cys_rich_dom"/>
</dbReference>
<dbReference type="InParanoid" id="A0A1Q6DVY1"/>
<evidence type="ECO:0000256" key="6">
    <source>
        <dbReference type="ARBA" id="ARBA00023014"/>
    </source>
</evidence>
<dbReference type="InterPro" id="IPR017900">
    <property type="entry name" value="4Fe4S_Fe_S_CS"/>
</dbReference>
<dbReference type="GO" id="GO:0051539">
    <property type="term" value="F:4 iron, 4 sulfur cluster binding"/>
    <property type="evidence" value="ECO:0007669"/>
    <property type="project" value="UniProtKB-KW"/>
</dbReference>
<dbReference type="PANTHER" id="PTHR43255:SF1">
    <property type="entry name" value="IRON-SULFUR-BINDING OXIDOREDUCTASE FADF-RELATED"/>
    <property type="match status" value="1"/>
</dbReference>
<dbReference type="EMBL" id="MSDW01000001">
    <property type="protein sequence ID" value="OKY78540.1"/>
    <property type="molecule type" value="Genomic_DNA"/>
</dbReference>
<dbReference type="Gene3D" id="1.10.1060.10">
    <property type="entry name" value="Alpha-helical ferredoxin"/>
    <property type="match status" value="1"/>
</dbReference>
<dbReference type="PROSITE" id="PS51379">
    <property type="entry name" value="4FE4S_FER_2"/>
    <property type="match status" value="2"/>
</dbReference>
<dbReference type="PROSITE" id="PS00198">
    <property type="entry name" value="4FE4S_FER_1"/>
    <property type="match status" value="1"/>
</dbReference>
<evidence type="ECO:0000256" key="2">
    <source>
        <dbReference type="ARBA" id="ARBA00022485"/>
    </source>
</evidence>